<evidence type="ECO:0000259" key="3">
    <source>
        <dbReference type="Pfam" id="PF03713"/>
    </source>
</evidence>
<proteinExistence type="predicted"/>
<dbReference type="PROSITE" id="PS51257">
    <property type="entry name" value="PROKAR_LIPOPROTEIN"/>
    <property type="match status" value="1"/>
</dbReference>
<dbReference type="Gene3D" id="1.20.1260.10">
    <property type="match status" value="1"/>
</dbReference>
<sequence length="210" mass="22424">MFTRRHRAAGMAALALSAALALTGCTINLPAPANDGNRGMDDHGPGQGPMGGGGSDSDEFSPSDIMFAQMMIPHHQQAVDMSDLALERSTDPDVLELAQQIRDAQAPEIEQMEGWLDDAGAGTSMGHDPSDMGMGMGGMLSDEDMAALENATGAEFDRLYLEGMIEHHEGAIQMTRMIRDSSNDEVRALAEAIVESQTAEIERMEEMLAG</sequence>
<evidence type="ECO:0000313" key="4">
    <source>
        <dbReference type="EMBL" id="GGJ84808.1"/>
    </source>
</evidence>
<dbReference type="RefSeq" id="WP_229662305.1">
    <property type="nucleotide sequence ID" value="NZ_BAABFW010000023.1"/>
</dbReference>
<reference evidence="4" key="2">
    <citation type="submission" date="2020-09" db="EMBL/GenBank/DDBJ databases">
        <authorList>
            <person name="Sun Q."/>
            <person name="Zhou Y."/>
        </authorList>
    </citation>
    <scope>NUCLEOTIDE SEQUENCE</scope>
    <source>
        <strain evidence="4">CGMCC 1.8984</strain>
    </source>
</reference>
<evidence type="ECO:0000313" key="5">
    <source>
        <dbReference type="Proteomes" id="UP000636956"/>
    </source>
</evidence>
<dbReference type="AlphaFoldDB" id="A0A917PN34"/>
<dbReference type="InterPro" id="IPR005183">
    <property type="entry name" value="DUF305_CopM-like"/>
</dbReference>
<feature type="compositionally biased region" description="Gly residues" evidence="1">
    <location>
        <begin position="45"/>
        <end position="55"/>
    </location>
</feature>
<dbReference type="EMBL" id="BMMD01000013">
    <property type="protein sequence ID" value="GGJ84808.1"/>
    <property type="molecule type" value="Genomic_DNA"/>
</dbReference>
<reference evidence="4" key="1">
    <citation type="journal article" date="2014" name="Int. J. Syst. Evol. Microbiol.">
        <title>Complete genome sequence of Corynebacterium casei LMG S-19264T (=DSM 44701T), isolated from a smear-ripened cheese.</title>
        <authorList>
            <consortium name="US DOE Joint Genome Institute (JGI-PGF)"/>
            <person name="Walter F."/>
            <person name="Albersmeier A."/>
            <person name="Kalinowski J."/>
            <person name="Ruckert C."/>
        </authorList>
    </citation>
    <scope>NUCLEOTIDE SEQUENCE</scope>
    <source>
        <strain evidence="4">CGMCC 1.8984</strain>
    </source>
</reference>
<dbReference type="PANTHER" id="PTHR36933">
    <property type="entry name" value="SLL0788 PROTEIN"/>
    <property type="match status" value="1"/>
</dbReference>
<dbReference type="Pfam" id="PF03713">
    <property type="entry name" value="DUF305"/>
    <property type="match status" value="1"/>
</dbReference>
<dbReference type="Proteomes" id="UP000636956">
    <property type="component" value="Unassembled WGS sequence"/>
</dbReference>
<dbReference type="InterPro" id="IPR012347">
    <property type="entry name" value="Ferritin-like"/>
</dbReference>
<protein>
    <submittedName>
        <fullName evidence="4">DUF305 domain-containing protein</fullName>
    </submittedName>
</protein>
<gene>
    <name evidence="4" type="ORF">GCM10011372_23910</name>
</gene>
<evidence type="ECO:0000256" key="2">
    <source>
        <dbReference type="SAM" id="SignalP"/>
    </source>
</evidence>
<accession>A0A917PN34</accession>
<feature type="region of interest" description="Disordered" evidence="1">
    <location>
        <begin position="33"/>
        <end position="62"/>
    </location>
</feature>
<organism evidence="4 5">
    <name type="scientific">Agromyces bauzanensis</name>
    <dbReference type="NCBI Taxonomy" id="1308924"/>
    <lineage>
        <taxon>Bacteria</taxon>
        <taxon>Bacillati</taxon>
        <taxon>Actinomycetota</taxon>
        <taxon>Actinomycetes</taxon>
        <taxon>Micrococcales</taxon>
        <taxon>Microbacteriaceae</taxon>
        <taxon>Agromyces</taxon>
    </lineage>
</organism>
<evidence type="ECO:0000256" key="1">
    <source>
        <dbReference type="SAM" id="MobiDB-lite"/>
    </source>
</evidence>
<feature type="chain" id="PRO_5036941743" evidence="2">
    <location>
        <begin position="34"/>
        <end position="210"/>
    </location>
</feature>
<keyword evidence="5" id="KW-1185">Reference proteome</keyword>
<comment type="caution">
    <text evidence="4">The sequence shown here is derived from an EMBL/GenBank/DDBJ whole genome shotgun (WGS) entry which is preliminary data.</text>
</comment>
<dbReference type="PANTHER" id="PTHR36933:SF1">
    <property type="entry name" value="SLL0788 PROTEIN"/>
    <property type="match status" value="1"/>
</dbReference>
<name>A0A917PN34_9MICO</name>
<keyword evidence="2" id="KW-0732">Signal</keyword>
<feature type="domain" description="DUF305" evidence="3">
    <location>
        <begin position="64"/>
        <end position="208"/>
    </location>
</feature>
<feature type="signal peptide" evidence="2">
    <location>
        <begin position="1"/>
        <end position="33"/>
    </location>
</feature>